<evidence type="ECO:0000256" key="22">
    <source>
        <dbReference type="SAM" id="Phobius"/>
    </source>
</evidence>
<evidence type="ECO:0000256" key="4">
    <source>
        <dbReference type="ARBA" id="ARBA00009605"/>
    </source>
</evidence>
<dbReference type="FunFam" id="1.10.510.10:FF:000487">
    <property type="entry name" value="Anti-Muellerian hormone type-2 receptor"/>
    <property type="match status" value="1"/>
</dbReference>
<evidence type="ECO:0000256" key="11">
    <source>
        <dbReference type="ARBA" id="ARBA00022741"/>
    </source>
</evidence>
<dbReference type="PANTHER" id="PTHR23255:SF100">
    <property type="entry name" value="RECEPTOR PROTEIN SERINE_THREONINE KINASE"/>
    <property type="match status" value="1"/>
</dbReference>
<keyword evidence="7" id="KW-0808">Transferase</keyword>
<comment type="cofactor">
    <cofactor evidence="2">
        <name>Mg(2+)</name>
        <dbReference type="ChEBI" id="CHEBI:18420"/>
    </cofactor>
</comment>
<dbReference type="SUPFAM" id="SSF56112">
    <property type="entry name" value="Protein kinase-like (PK-like)"/>
    <property type="match status" value="1"/>
</dbReference>
<feature type="region of interest" description="Disordered" evidence="21">
    <location>
        <begin position="635"/>
        <end position="664"/>
    </location>
</feature>
<feature type="region of interest" description="Disordered" evidence="21">
    <location>
        <begin position="898"/>
        <end position="1004"/>
    </location>
</feature>
<feature type="compositionally biased region" description="Polar residues" evidence="21">
    <location>
        <begin position="1033"/>
        <end position="1046"/>
    </location>
</feature>
<keyword evidence="16 22" id="KW-0472">Membrane</keyword>
<accession>A0AAN9ATD1</accession>
<evidence type="ECO:0000256" key="20">
    <source>
        <dbReference type="ARBA" id="ARBA00048773"/>
    </source>
</evidence>
<dbReference type="Gene3D" id="3.30.200.20">
    <property type="entry name" value="Phosphorylase Kinase, domain 1"/>
    <property type="match status" value="1"/>
</dbReference>
<evidence type="ECO:0000256" key="5">
    <source>
        <dbReference type="ARBA" id="ARBA00012401"/>
    </source>
</evidence>
<dbReference type="PANTHER" id="PTHR23255">
    <property type="entry name" value="TRANSFORMING GROWTH FACTOR-BETA RECEPTOR TYPE I AND II"/>
    <property type="match status" value="1"/>
</dbReference>
<evidence type="ECO:0000259" key="24">
    <source>
        <dbReference type="PROSITE" id="PS50011"/>
    </source>
</evidence>
<reference evidence="25 26" key="1">
    <citation type="submission" date="2024-02" db="EMBL/GenBank/DDBJ databases">
        <title>Chromosome-scale genome assembly of the rough periwinkle Littorina saxatilis.</title>
        <authorList>
            <person name="De Jode A."/>
            <person name="Faria R."/>
            <person name="Formenti G."/>
            <person name="Sims Y."/>
            <person name="Smith T.P."/>
            <person name="Tracey A."/>
            <person name="Wood J.M.D."/>
            <person name="Zagrodzka Z.B."/>
            <person name="Johannesson K."/>
            <person name="Butlin R.K."/>
            <person name="Leder E.H."/>
        </authorList>
    </citation>
    <scope>NUCLEOTIDE SEQUENCE [LARGE SCALE GENOMIC DNA]</scope>
    <source>
        <strain evidence="25">Snail1</strain>
        <tissue evidence="25">Muscle</tissue>
    </source>
</reference>
<keyword evidence="18" id="KW-0325">Glycoprotein</keyword>
<evidence type="ECO:0000256" key="10">
    <source>
        <dbReference type="ARBA" id="ARBA00022729"/>
    </source>
</evidence>
<keyword evidence="8 22" id="KW-0812">Transmembrane</keyword>
<comment type="similarity">
    <text evidence="4">Belongs to the protein kinase superfamily. TKL Ser/Thr protein kinase family. TGFB receptor subfamily.</text>
</comment>
<dbReference type="GO" id="GO:0005024">
    <property type="term" value="F:transforming growth factor beta receptor activity"/>
    <property type="evidence" value="ECO:0007669"/>
    <property type="project" value="TreeGrafter"/>
</dbReference>
<dbReference type="PROSITE" id="PS50011">
    <property type="entry name" value="PROTEIN_KINASE_DOM"/>
    <property type="match status" value="1"/>
</dbReference>
<keyword evidence="12" id="KW-0418">Kinase</keyword>
<dbReference type="InterPro" id="IPR000719">
    <property type="entry name" value="Prot_kinase_dom"/>
</dbReference>
<dbReference type="EMBL" id="JBAMIC010000021">
    <property type="protein sequence ID" value="KAK7092727.1"/>
    <property type="molecule type" value="Genomic_DNA"/>
</dbReference>
<evidence type="ECO:0000256" key="8">
    <source>
        <dbReference type="ARBA" id="ARBA00022692"/>
    </source>
</evidence>
<keyword evidence="6" id="KW-0723">Serine/threonine-protein kinase</keyword>
<keyword evidence="17" id="KW-0675">Receptor</keyword>
<keyword evidence="15 22" id="KW-1133">Transmembrane helix</keyword>
<protein>
    <recommendedName>
        <fullName evidence="5">receptor protein serine/threonine kinase</fullName>
        <ecNumber evidence="5">2.7.11.30</ecNumber>
    </recommendedName>
</protein>
<feature type="region of interest" description="Disordered" evidence="21">
    <location>
        <begin position="589"/>
        <end position="614"/>
    </location>
</feature>
<dbReference type="Gene3D" id="2.10.60.10">
    <property type="entry name" value="CD59"/>
    <property type="match status" value="1"/>
</dbReference>
<dbReference type="InterPro" id="IPR000333">
    <property type="entry name" value="TGFB_receptor"/>
</dbReference>
<feature type="region of interest" description="Disordered" evidence="21">
    <location>
        <begin position="1023"/>
        <end position="1046"/>
    </location>
</feature>
<evidence type="ECO:0000256" key="3">
    <source>
        <dbReference type="ARBA" id="ARBA00004479"/>
    </source>
</evidence>
<organism evidence="25 26">
    <name type="scientific">Littorina saxatilis</name>
    <dbReference type="NCBI Taxonomy" id="31220"/>
    <lineage>
        <taxon>Eukaryota</taxon>
        <taxon>Metazoa</taxon>
        <taxon>Spiralia</taxon>
        <taxon>Lophotrochozoa</taxon>
        <taxon>Mollusca</taxon>
        <taxon>Gastropoda</taxon>
        <taxon>Caenogastropoda</taxon>
        <taxon>Littorinimorpha</taxon>
        <taxon>Littorinoidea</taxon>
        <taxon>Littorinidae</taxon>
        <taxon>Littorina</taxon>
    </lineage>
</organism>
<feature type="region of interest" description="Disordered" evidence="21">
    <location>
        <begin position="854"/>
        <end position="879"/>
    </location>
</feature>
<evidence type="ECO:0000256" key="17">
    <source>
        <dbReference type="ARBA" id="ARBA00023170"/>
    </source>
</evidence>
<dbReference type="Gene3D" id="1.10.510.10">
    <property type="entry name" value="Transferase(Phosphotransferase) domain 1"/>
    <property type="match status" value="1"/>
</dbReference>
<proteinExistence type="inferred from homology"/>
<gene>
    <name evidence="25" type="ORF">V1264_008428</name>
</gene>
<feature type="compositionally biased region" description="Polar residues" evidence="21">
    <location>
        <begin position="685"/>
        <end position="698"/>
    </location>
</feature>
<evidence type="ECO:0000256" key="6">
    <source>
        <dbReference type="ARBA" id="ARBA00022527"/>
    </source>
</evidence>
<feature type="region of interest" description="Disordered" evidence="21">
    <location>
        <begin position="683"/>
        <end position="720"/>
    </location>
</feature>
<evidence type="ECO:0000256" key="14">
    <source>
        <dbReference type="ARBA" id="ARBA00022842"/>
    </source>
</evidence>
<keyword evidence="9" id="KW-0479">Metal-binding</keyword>
<feature type="region of interest" description="Disordered" evidence="21">
    <location>
        <begin position="1183"/>
        <end position="1227"/>
    </location>
</feature>
<evidence type="ECO:0000313" key="26">
    <source>
        <dbReference type="Proteomes" id="UP001374579"/>
    </source>
</evidence>
<evidence type="ECO:0000256" key="12">
    <source>
        <dbReference type="ARBA" id="ARBA00022777"/>
    </source>
</evidence>
<comment type="subcellular location">
    <subcellularLocation>
        <location evidence="3">Membrane</location>
        <topology evidence="3">Single-pass type I membrane protein</topology>
    </subcellularLocation>
</comment>
<feature type="compositionally biased region" description="Polar residues" evidence="21">
    <location>
        <begin position="961"/>
        <end position="985"/>
    </location>
</feature>
<comment type="cofactor">
    <cofactor evidence="1">
        <name>Mn(2+)</name>
        <dbReference type="ChEBI" id="CHEBI:29035"/>
    </cofactor>
</comment>
<evidence type="ECO:0000256" key="9">
    <source>
        <dbReference type="ARBA" id="ARBA00022723"/>
    </source>
</evidence>
<evidence type="ECO:0000256" key="19">
    <source>
        <dbReference type="ARBA" id="ARBA00047681"/>
    </source>
</evidence>
<dbReference type="GO" id="GO:0030509">
    <property type="term" value="P:BMP signaling pathway"/>
    <property type="evidence" value="ECO:0007669"/>
    <property type="project" value="TreeGrafter"/>
</dbReference>
<evidence type="ECO:0000256" key="2">
    <source>
        <dbReference type="ARBA" id="ARBA00001946"/>
    </source>
</evidence>
<dbReference type="InterPro" id="IPR011009">
    <property type="entry name" value="Kinase-like_dom_sf"/>
</dbReference>
<feature type="signal peptide" evidence="23">
    <location>
        <begin position="1"/>
        <end position="24"/>
    </location>
</feature>
<evidence type="ECO:0000256" key="13">
    <source>
        <dbReference type="ARBA" id="ARBA00022840"/>
    </source>
</evidence>
<dbReference type="CDD" id="cd23618">
    <property type="entry name" value="TFP_LU_ECD_Wit"/>
    <property type="match status" value="1"/>
</dbReference>
<keyword evidence="14" id="KW-0460">Magnesium</keyword>
<keyword evidence="26" id="KW-1185">Reference proteome</keyword>
<dbReference type="SMART" id="SM00220">
    <property type="entry name" value="S_TKc"/>
    <property type="match status" value="1"/>
</dbReference>
<dbReference type="Pfam" id="PF01064">
    <property type="entry name" value="Activin_recp"/>
    <property type="match status" value="1"/>
</dbReference>
<feature type="compositionally biased region" description="Polar residues" evidence="21">
    <location>
        <begin position="590"/>
        <end position="600"/>
    </location>
</feature>
<keyword evidence="11" id="KW-0547">Nucleotide-binding</keyword>
<feature type="compositionally biased region" description="Polar residues" evidence="21">
    <location>
        <begin position="898"/>
        <end position="923"/>
    </location>
</feature>
<name>A0AAN9ATD1_9CAEN</name>
<dbReference type="SUPFAM" id="SSF57302">
    <property type="entry name" value="Snake toxin-like"/>
    <property type="match status" value="1"/>
</dbReference>
<dbReference type="CDD" id="cd14054">
    <property type="entry name" value="STKc_BMPR2_AMHR2"/>
    <property type="match status" value="1"/>
</dbReference>
<feature type="compositionally biased region" description="Polar residues" evidence="21">
    <location>
        <begin position="1245"/>
        <end position="1263"/>
    </location>
</feature>
<feature type="compositionally biased region" description="Low complexity" evidence="21">
    <location>
        <begin position="1190"/>
        <end position="1202"/>
    </location>
</feature>
<feature type="region of interest" description="Disordered" evidence="21">
    <location>
        <begin position="1240"/>
        <end position="1263"/>
    </location>
</feature>
<evidence type="ECO:0000256" key="23">
    <source>
        <dbReference type="SAM" id="SignalP"/>
    </source>
</evidence>
<feature type="region of interest" description="Disordered" evidence="21">
    <location>
        <begin position="1093"/>
        <end position="1138"/>
    </location>
</feature>
<feature type="compositionally biased region" description="Low complexity" evidence="21">
    <location>
        <begin position="863"/>
        <end position="872"/>
    </location>
</feature>
<evidence type="ECO:0000256" key="18">
    <source>
        <dbReference type="ARBA" id="ARBA00023180"/>
    </source>
</evidence>
<dbReference type="Pfam" id="PF07714">
    <property type="entry name" value="PK_Tyr_Ser-Thr"/>
    <property type="match status" value="1"/>
</dbReference>
<sequence>MKPAEQRFLASILLAVLRFGATEGDSNLCAFRSTNPGSSLSSLSSDAIIRHLGGQVQDDNSTIRCTSQIYCYTLWTSDATNRSRVNVLTQGCWIGNKDECMQGSCVSTMAPKNNSSFCCCSGDMCNVNFTDGYDPAAHTTTPFVPPPPIPSNSYKIKTVIISLVSVFSVALVIMMAYLGFRTCTRQKQPSIESLHQTHSPPVQPEFDMDDLKLSNILSKGRYAEVWKGKLEARDVVVKIYTSHYREYYNNERSIYRTPFMDHEGLLRFFGADERITQDGSAQLMIVMSYIPLGALNGYLKNNTLDWATMVRMAYSVAKAMSHLHTDIQQGDLFKPVLAHRDLNTRNILVRADLTCVVADFGFAVATIGSKLIKRGHAEIAEQTSLTDVGTLRYMAPELLDGAVNLRDCEASLKQIDIYALGLVLWEISLRCVDLFQGAPLPEYAPPFQVEVGSNPTFEDMQMLVVRAKKRPKFPEVWKETNQAVRSLKETIEECWDADAEARLTALCVEERLSDLPNLWAQEIKHRGMTPTLNAMININETSTTTTGTTSTTAPSQQQTSDQLPPHTVPIIDSDDTTAPLLGNRLREFSRSPSTSLTSPGWQHERSVSSGTTDTVLPITPVAENATTLPVKTSNLNQERNSTVLRPHTGRNPTVERNTHKQSDEELRVSGNTLVSSNFAEECMDSLSTPPAEQLSSAESPPDYGPESSLVQNDALSHRNPPIPYVQNQVHGEVPAGRPKVANTTSLRVYARGESSLREKLSRLIRPKELGLRLSGFSFFGGGRSRRDYSRAEDMEVEDLHHEATGVAGQPNGAVVHHVSDLSRGHHHSNLDPGRHSNLDQEHHHSNLIQAHHSNLNQGHSNMGQGQHPSTGQGHHHHHSNLQPVNMEVRIHNGSVVTRPSNLTLSAGHSNVRNTNRDGPSVSRSAREGSINRDSGNGGEPARVCARGDSSEREVSGGASRHGSTSSEPQPRDTTVANQTSGTENNIAAVDRSQRATSEQPHYPENRLRFAEVGVAKLHIPSVSQQPVRRLQGQGHSKSTSELLHLQPRNSNSDACWQETELSACGEDGVQRQRPTSLSLKGHNYSSALKFLQGKKSSSKPEAGGGAAKHKPSVAHKSVRDSDKAPVKRKTSAPMRTASVEGVCENGIRAPPSVHLMTVENSEKIRRRVKTPVIPTKKNARLSLYDDRLMSSNPSDGSRSSNGALKKSSTSSRIAAPPHNNNNNNNKMDSVKLLQSESLGLENHPSRNSKGNCAMTVSDSDVFV</sequence>
<comment type="catalytic activity">
    <reaction evidence="20">
        <text>L-threonyl-[receptor-protein] + ATP = O-phospho-L-threonyl-[receptor-protein] + ADP + H(+)</text>
        <dbReference type="Rhea" id="RHEA:44880"/>
        <dbReference type="Rhea" id="RHEA-COMP:11024"/>
        <dbReference type="Rhea" id="RHEA-COMP:11025"/>
        <dbReference type="ChEBI" id="CHEBI:15378"/>
        <dbReference type="ChEBI" id="CHEBI:30013"/>
        <dbReference type="ChEBI" id="CHEBI:30616"/>
        <dbReference type="ChEBI" id="CHEBI:61977"/>
        <dbReference type="ChEBI" id="CHEBI:456216"/>
        <dbReference type="EC" id="2.7.11.30"/>
    </reaction>
</comment>
<dbReference type="Proteomes" id="UP001374579">
    <property type="component" value="Unassembled WGS sequence"/>
</dbReference>
<dbReference type="AlphaFoldDB" id="A0AAN9ATD1"/>
<feature type="chain" id="PRO_5042837445" description="receptor protein serine/threonine kinase" evidence="23">
    <location>
        <begin position="25"/>
        <end position="1263"/>
    </location>
</feature>
<evidence type="ECO:0000256" key="15">
    <source>
        <dbReference type="ARBA" id="ARBA00022989"/>
    </source>
</evidence>
<evidence type="ECO:0000256" key="16">
    <source>
        <dbReference type="ARBA" id="ARBA00023136"/>
    </source>
</evidence>
<dbReference type="GO" id="GO:0005524">
    <property type="term" value="F:ATP binding"/>
    <property type="evidence" value="ECO:0007669"/>
    <property type="project" value="UniProtKB-KW"/>
</dbReference>
<keyword evidence="13" id="KW-0067">ATP-binding</keyword>
<evidence type="ECO:0000313" key="25">
    <source>
        <dbReference type="EMBL" id="KAK7092727.1"/>
    </source>
</evidence>
<comment type="catalytic activity">
    <reaction evidence="19">
        <text>L-seryl-[receptor-protein] + ATP = O-phospho-L-seryl-[receptor-protein] + ADP + H(+)</text>
        <dbReference type="Rhea" id="RHEA:18673"/>
        <dbReference type="Rhea" id="RHEA-COMP:11022"/>
        <dbReference type="Rhea" id="RHEA-COMP:11023"/>
        <dbReference type="ChEBI" id="CHEBI:15378"/>
        <dbReference type="ChEBI" id="CHEBI:29999"/>
        <dbReference type="ChEBI" id="CHEBI:30616"/>
        <dbReference type="ChEBI" id="CHEBI:83421"/>
        <dbReference type="ChEBI" id="CHEBI:456216"/>
        <dbReference type="EC" id="2.7.11.30"/>
    </reaction>
</comment>
<feature type="domain" description="Protein kinase" evidence="24">
    <location>
        <begin position="211"/>
        <end position="518"/>
    </location>
</feature>
<feature type="region of interest" description="Disordered" evidence="21">
    <location>
        <begin position="542"/>
        <end position="564"/>
    </location>
</feature>
<evidence type="ECO:0000256" key="1">
    <source>
        <dbReference type="ARBA" id="ARBA00001936"/>
    </source>
</evidence>
<comment type="caution">
    <text evidence="25">The sequence shown here is derived from an EMBL/GenBank/DDBJ whole genome shotgun (WGS) entry which is preliminary data.</text>
</comment>
<dbReference type="InterPro" id="IPR000472">
    <property type="entry name" value="Activin_recp"/>
</dbReference>
<evidence type="ECO:0000256" key="7">
    <source>
        <dbReference type="ARBA" id="ARBA00022679"/>
    </source>
</evidence>
<dbReference type="InterPro" id="IPR045860">
    <property type="entry name" value="Snake_toxin-like_sf"/>
</dbReference>
<dbReference type="GO" id="GO:0043235">
    <property type="term" value="C:receptor complex"/>
    <property type="evidence" value="ECO:0007669"/>
    <property type="project" value="TreeGrafter"/>
</dbReference>
<feature type="compositionally biased region" description="Low complexity" evidence="21">
    <location>
        <begin position="542"/>
        <end position="562"/>
    </location>
</feature>
<evidence type="ECO:0000256" key="21">
    <source>
        <dbReference type="SAM" id="MobiDB-lite"/>
    </source>
</evidence>
<dbReference type="GO" id="GO:0005886">
    <property type="term" value="C:plasma membrane"/>
    <property type="evidence" value="ECO:0007669"/>
    <property type="project" value="TreeGrafter"/>
</dbReference>
<feature type="transmembrane region" description="Helical" evidence="22">
    <location>
        <begin position="159"/>
        <end position="180"/>
    </location>
</feature>
<dbReference type="InterPro" id="IPR001245">
    <property type="entry name" value="Ser-Thr/Tyr_kinase_cat_dom"/>
</dbReference>
<dbReference type="EC" id="2.7.11.30" evidence="5"/>
<keyword evidence="10 23" id="KW-0732">Signal</keyword>